<reference evidence="2 3" key="1">
    <citation type="submission" date="2018-06" db="EMBL/GenBank/DDBJ databases">
        <authorList>
            <consortium name="Pathogen Informatics"/>
            <person name="Doyle S."/>
        </authorList>
    </citation>
    <scope>NUCLEOTIDE SEQUENCE [LARGE SCALE GENOMIC DNA]</scope>
    <source>
        <strain evidence="2 3">NCTC13093</strain>
    </source>
</reference>
<evidence type="ECO:0000313" key="2">
    <source>
        <dbReference type="EMBL" id="SPT68843.1"/>
    </source>
</evidence>
<gene>
    <name evidence="2" type="primary">ygaD</name>
    <name evidence="2" type="ORF">NCTC13093_00189</name>
</gene>
<name>A0A2X0V4I5_9GAMM</name>
<dbReference type="NCBIfam" id="TIGR00199">
    <property type="entry name" value="PncC_domain"/>
    <property type="match status" value="1"/>
</dbReference>
<dbReference type="EMBL" id="UAPV01000001">
    <property type="protein sequence ID" value="SPT68843.1"/>
    <property type="molecule type" value="Genomic_DNA"/>
</dbReference>
<protein>
    <submittedName>
        <fullName evidence="2">Uncharacterized protein (Competence- and mitomycin-induced)</fullName>
    </submittedName>
</protein>
<organism evidence="2 3">
    <name type="scientific">Anaerobiospirillum thomasii</name>
    <dbReference type="NCBI Taxonomy" id="179995"/>
    <lineage>
        <taxon>Bacteria</taxon>
        <taxon>Pseudomonadati</taxon>
        <taxon>Pseudomonadota</taxon>
        <taxon>Gammaproteobacteria</taxon>
        <taxon>Aeromonadales</taxon>
        <taxon>Succinivibrionaceae</taxon>
        <taxon>Anaerobiospirillum</taxon>
    </lineage>
</organism>
<dbReference type="SUPFAM" id="SSF142433">
    <property type="entry name" value="CinA-like"/>
    <property type="match status" value="1"/>
</dbReference>
<proteinExistence type="predicted"/>
<keyword evidence="3" id="KW-1185">Reference proteome</keyword>
<dbReference type="RefSeq" id="WP_113743058.1">
    <property type="nucleotide sequence ID" value="NZ_UAPV01000001.1"/>
</dbReference>
<feature type="domain" description="CinA C-terminal" evidence="1">
    <location>
        <begin position="14"/>
        <end position="156"/>
    </location>
</feature>
<dbReference type="Proteomes" id="UP000250086">
    <property type="component" value="Unassembled WGS sequence"/>
</dbReference>
<evidence type="ECO:0000313" key="3">
    <source>
        <dbReference type="Proteomes" id="UP000250086"/>
    </source>
</evidence>
<dbReference type="InterPro" id="IPR036653">
    <property type="entry name" value="CinA-like_C"/>
</dbReference>
<dbReference type="Gene3D" id="3.90.950.20">
    <property type="entry name" value="CinA-like"/>
    <property type="match status" value="1"/>
</dbReference>
<dbReference type="InterPro" id="IPR008136">
    <property type="entry name" value="CinA_C"/>
</dbReference>
<dbReference type="Pfam" id="PF02464">
    <property type="entry name" value="CinA"/>
    <property type="match status" value="1"/>
</dbReference>
<accession>A0A2X0V4I5</accession>
<dbReference type="AlphaFoldDB" id="A0A2X0V4I5"/>
<sequence length="173" mass="18259">MNDSITAKALHLKTLHNSNNFILTTAESCTGGLISGAITDISGSSAYFDRAFITYTNTAKEQMLAVSDSTLQKYGAVSLQTVKEMAIGALNKSDATISVAVSGIAGPTGGSDLKPVGTVCIAFATDKRQVYMRTCHFTGDRSSVREATVAKALDGFIAIIEGKELKSYQAESF</sequence>
<evidence type="ECO:0000259" key="1">
    <source>
        <dbReference type="Pfam" id="PF02464"/>
    </source>
</evidence>